<evidence type="ECO:0000313" key="2">
    <source>
        <dbReference type="EMBL" id="SEM23417.1"/>
    </source>
</evidence>
<keyword evidence="1" id="KW-0812">Transmembrane</keyword>
<keyword evidence="1" id="KW-0472">Membrane</keyword>
<keyword evidence="1" id="KW-1133">Transmembrane helix</keyword>
<organism evidence="2 3">
    <name type="scientific">Syntrophus gentianae</name>
    <dbReference type="NCBI Taxonomy" id="43775"/>
    <lineage>
        <taxon>Bacteria</taxon>
        <taxon>Pseudomonadati</taxon>
        <taxon>Thermodesulfobacteriota</taxon>
        <taxon>Syntrophia</taxon>
        <taxon>Syntrophales</taxon>
        <taxon>Syntrophaceae</taxon>
        <taxon>Syntrophus</taxon>
    </lineage>
</organism>
<reference evidence="2 3" key="1">
    <citation type="submission" date="2016-10" db="EMBL/GenBank/DDBJ databases">
        <authorList>
            <person name="de Groot N.N."/>
        </authorList>
    </citation>
    <scope>NUCLEOTIDE SEQUENCE [LARGE SCALE GENOMIC DNA]</scope>
    <source>
        <strain evidence="2 3">DSM 8423</strain>
    </source>
</reference>
<proteinExistence type="predicted"/>
<dbReference type="AlphaFoldDB" id="A0A1H7WR90"/>
<name>A0A1H7WR90_9BACT</name>
<keyword evidence="3" id="KW-1185">Reference proteome</keyword>
<evidence type="ECO:0000313" key="3">
    <source>
        <dbReference type="Proteomes" id="UP000198744"/>
    </source>
</evidence>
<sequence>MNLEITNYVLLGFLLLLAILVLPLLYQLWRTVEQLTLTLRTLNSRLPAILKNLEDITGNLNETTTSINMRVAELSLVLQRVFAFLGAFRGAEQLVRSQTKSPLLRLVNNARPIVKGVKTFFQVLNTSPRDPV</sequence>
<evidence type="ECO:0008006" key="4">
    <source>
        <dbReference type="Google" id="ProtNLM"/>
    </source>
</evidence>
<gene>
    <name evidence="2" type="ORF">SAMN04489760_10790</name>
</gene>
<feature type="transmembrane region" description="Helical" evidence="1">
    <location>
        <begin position="6"/>
        <end position="26"/>
    </location>
</feature>
<protein>
    <recommendedName>
        <fullName evidence="4">DUF948 domain-containing protein</fullName>
    </recommendedName>
</protein>
<dbReference type="EMBL" id="FOBS01000007">
    <property type="protein sequence ID" value="SEM23417.1"/>
    <property type="molecule type" value="Genomic_DNA"/>
</dbReference>
<dbReference type="STRING" id="43775.SAMN04489760_10790"/>
<dbReference type="Proteomes" id="UP000198744">
    <property type="component" value="Unassembled WGS sequence"/>
</dbReference>
<accession>A0A1H7WR90</accession>
<dbReference type="RefSeq" id="WP_093882949.1">
    <property type="nucleotide sequence ID" value="NZ_FOBS01000007.1"/>
</dbReference>
<evidence type="ECO:0000256" key="1">
    <source>
        <dbReference type="SAM" id="Phobius"/>
    </source>
</evidence>
<dbReference type="OrthoDB" id="9914637at2"/>